<keyword evidence="1" id="KW-0812">Transmembrane</keyword>
<feature type="transmembrane region" description="Helical" evidence="1">
    <location>
        <begin position="39"/>
        <end position="60"/>
    </location>
</feature>
<dbReference type="EMBL" id="KF669658">
    <property type="protein sequence ID" value="AGY48115.1"/>
    <property type="molecule type" value="Genomic_DNA"/>
</dbReference>
<feature type="transmembrane region" description="Helical" evidence="1">
    <location>
        <begin position="72"/>
        <end position="89"/>
    </location>
</feature>
<sequence>MFHVDPDAWATVVGVMIVCVSLFVAVARKVQKKMTKPTVLWLSIEVGTHVLAALMAYEIYPHLGEALTPEWMTRPIFVGLAVWLGSKFIQRLEKGIRL</sequence>
<accession>U5PVU8</accession>
<keyword evidence="3" id="KW-1185">Reference proteome</keyword>
<dbReference type="RefSeq" id="YP_009007616.1">
    <property type="nucleotide sequence ID" value="NC_023581.1"/>
</dbReference>
<organism evidence="2 3">
    <name type="scientific">Acinetobacter phage Presley</name>
    <dbReference type="NCBI Taxonomy" id="1406780"/>
    <lineage>
        <taxon>Viruses</taxon>
        <taxon>Duplodnaviria</taxon>
        <taxon>Heunggongvirae</taxon>
        <taxon>Uroviricota</taxon>
        <taxon>Caudoviricetes</taxon>
        <taxon>Schitoviridae</taxon>
        <taxon>Presleyvirus</taxon>
        <taxon>Presleyvirus presley</taxon>
    </lineage>
</organism>
<evidence type="ECO:0008006" key="4">
    <source>
        <dbReference type="Google" id="ProtNLM"/>
    </source>
</evidence>
<gene>
    <name evidence="2" type="ORF">Presley_48</name>
</gene>
<dbReference type="GeneID" id="18504186"/>
<protein>
    <recommendedName>
        <fullName evidence="4">Holin</fullName>
    </recommendedName>
</protein>
<evidence type="ECO:0000313" key="3">
    <source>
        <dbReference type="Proteomes" id="UP000017656"/>
    </source>
</evidence>
<dbReference type="Proteomes" id="UP000017656">
    <property type="component" value="Segment"/>
</dbReference>
<keyword evidence="1" id="KW-0472">Membrane</keyword>
<dbReference type="KEGG" id="vg:18504186"/>
<keyword evidence="1" id="KW-1133">Transmembrane helix</keyword>
<feature type="transmembrane region" description="Helical" evidence="1">
    <location>
        <begin position="6"/>
        <end position="27"/>
    </location>
</feature>
<proteinExistence type="predicted"/>
<evidence type="ECO:0000256" key="1">
    <source>
        <dbReference type="SAM" id="Phobius"/>
    </source>
</evidence>
<name>U5PVU8_9CAUD</name>
<evidence type="ECO:0000313" key="2">
    <source>
        <dbReference type="EMBL" id="AGY48115.1"/>
    </source>
</evidence>
<reference evidence="2 3" key="1">
    <citation type="journal article" date="2013" name="Genome Announc.">
        <title>Complete Genome of Acinetobacter baumannii N4-Like Podophage Presley.</title>
        <authorList>
            <person name="Farmer N.G."/>
            <person name="Wood T.L."/>
            <person name="Chamakura K.R."/>
            <person name="Kuty Everett G.F."/>
        </authorList>
    </citation>
    <scope>NUCLEOTIDE SEQUENCE [LARGE SCALE GENOMIC DNA]</scope>
</reference>